<sequence length="1058" mass="120730">MALYLKVSNSLDSLATGLADNLQEAGDSVFDPHYIVTQTDGMNNWLKLQIAHRLGITANCRFMKPNELVHQLYYLLGGKYTEMLSATNLSWLLFKLLGEKEFSSRFPSIADYFQHAGQEADTRRIALAEKVGDLFDQYQVYRPEIIRQWNEGASQDDADHTWQQYLWTRAKKEAGNALPDKTMVSTLILEKLKQPATQAQLKARLPRVQLFGLSIITAYHVQILFELSAIVDVHFYFINPSPLVYWFEDRSEKQLAGWRQKGYKNAEDSIIGNTLLTSWGRVIQDSFALFFQHDEFLNAYEDVGIVPPVPDSLLHKIQDDIFNAATTSRHQFTAADISDGSIQINACYTIAREVESLYNYLVYLVDKRKETLSPRDIVVMVSDIDSYAPYIKAVFNNAPYKIRYVIADESYNESDNIFTALRSILLLNEENFKAEAVLQLLDSSLIRKRFDITDVTRIRQVVDAANIRFGLTGRTEDDTHLVSWEYGIKRIMFGICMSGEMVYSDGADSFYPLDMLEGSEALEIIRFCHFADILMDTIRQRRTPRAIAGWVEYVEYLLHNLVLEPAEDTDEDYHTLMKHLADYNLLYEYMTEDISFEVFGHNFLQILSGTTRSGLFANGGITFCSLIPMRSIPFKVVALMGLDYDKFPRREQPASFNLITRQRQRGDRNVKENDKHLFLETVQSAREYLYISYRGQNAKDNSTLPPSALIDELLDYIEAGAEAPETVRPQLVTLQPLQSFSHQYALGNKRLYSYLDTVGATGKKVIQANKPTDPLNFEEIMLDDLVRFFKNPFKVYYNKVLGIYYGDEQVLLGDTELFSLDKLQQWELKNRLLTTRDTNTMRRKLAMTGKLPLKNMALVAVKQVEDVVMQVRAMYDACTQLAEPQSVTVVVPIGDSVLKGTIQDVFDKKLVQVSWSRHETKYLAETYIRYLAGIAAGELTGAHFISGAKKEAAYAAIPLSKAAAIQRLTALIAIYKAGFAALTPFYPDFDIKPGQVAELDYEKFSKLVAKKLDMSDDPYIVPEYKKGFYDREVVLEQYKAVAAHILVPLDEIFPGYYD</sequence>
<organism evidence="12 13">
    <name type="scientific">Paraflavitalea soli</name>
    <dbReference type="NCBI Taxonomy" id="2315862"/>
    <lineage>
        <taxon>Bacteria</taxon>
        <taxon>Pseudomonadati</taxon>
        <taxon>Bacteroidota</taxon>
        <taxon>Chitinophagia</taxon>
        <taxon>Chitinophagales</taxon>
        <taxon>Chitinophagaceae</taxon>
        <taxon>Paraflavitalea</taxon>
    </lineage>
</organism>
<dbReference type="HAMAP" id="MF_01486">
    <property type="entry name" value="RecC"/>
    <property type="match status" value="1"/>
</dbReference>
<dbReference type="PANTHER" id="PTHR30591">
    <property type="entry name" value="RECBCD ENZYME SUBUNIT RECC"/>
    <property type="match status" value="1"/>
</dbReference>
<dbReference type="PANTHER" id="PTHR30591:SF1">
    <property type="entry name" value="RECBCD ENZYME SUBUNIT RECC"/>
    <property type="match status" value="1"/>
</dbReference>
<keyword evidence="8 10" id="KW-0238">DNA-binding</keyword>
<dbReference type="Proteomes" id="UP000263900">
    <property type="component" value="Chromosome"/>
</dbReference>
<evidence type="ECO:0000256" key="4">
    <source>
        <dbReference type="ARBA" id="ARBA00022801"/>
    </source>
</evidence>
<evidence type="ECO:0000256" key="8">
    <source>
        <dbReference type="ARBA" id="ARBA00023125"/>
    </source>
</evidence>
<dbReference type="GO" id="GO:0003678">
    <property type="term" value="F:DNA helicase activity"/>
    <property type="evidence" value="ECO:0007669"/>
    <property type="project" value="UniProtKB-UniRule"/>
</dbReference>
<dbReference type="EMBL" id="CP032157">
    <property type="protein sequence ID" value="AXY77595.1"/>
    <property type="molecule type" value="Genomic_DNA"/>
</dbReference>
<dbReference type="GO" id="GO:0005524">
    <property type="term" value="F:ATP binding"/>
    <property type="evidence" value="ECO:0007669"/>
    <property type="project" value="UniProtKB-UniRule"/>
</dbReference>
<dbReference type="InterPro" id="IPR013986">
    <property type="entry name" value="DExx_box_DNA_helicase_dom_sf"/>
</dbReference>
<dbReference type="OrthoDB" id="9762834at2"/>
<keyword evidence="2 10" id="KW-0547">Nucleotide-binding</keyword>
<dbReference type="KEGG" id="pseg:D3H65_28025"/>
<keyword evidence="5 10" id="KW-0347">Helicase</keyword>
<dbReference type="GO" id="GO:0003677">
    <property type="term" value="F:DNA binding"/>
    <property type="evidence" value="ECO:0007669"/>
    <property type="project" value="UniProtKB-UniRule"/>
</dbReference>
<evidence type="ECO:0000256" key="10">
    <source>
        <dbReference type="HAMAP-Rule" id="MF_01486"/>
    </source>
</evidence>
<keyword evidence="4 10" id="KW-0378">Hydrolase</keyword>
<dbReference type="GO" id="GO:0008854">
    <property type="term" value="F:exodeoxyribonuclease V activity"/>
    <property type="evidence" value="ECO:0007669"/>
    <property type="project" value="InterPro"/>
</dbReference>
<evidence type="ECO:0000256" key="7">
    <source>
        <dbReference type="ARBA" id="ARBA00022840"/>
    </source>
</evidence>
<keyword evidence="6 10" id="KW-0269">Exonuclease</keyword>
<comment type="miscellaneous">
    <text evidence="10">In the RecBCD complex, RecB has a slow 3'-5' helicase, an exonuclease activity and loads RecA onto ssDNA, RecD has a fast 5'-3' helicase activity, while RecC stimulates the ATPase and processivity of the RecB helicase and contributes to recognition of the Chi site.</text>
</comment>
<evidence type="ECO:0000256" key="9">
    <source>
        <dbReference type="ARBA" id="ARBA00023204"/>
    </source>
</evidence>
<dbReference type="SUPFAM" id="SSF52980">
    <property type="entry name" value="Restriction endonuclease-like"/>
    <property type="match status" value="1"/>
</dbReference>
<dbReference type="NCBIfam" id="TIGR01450">
    <property type="entry name" value="recC"/>
    <property type="match status" value="1"/>
</dbReference>
<accession>A0A3B7N0P3</accession>
<dbReference type="Pfam" id="PF17946">
    <property type="entry name" value="RecC_C"/>
    <property type="match status" value="1"/>
</dbReference>
<feature type="domain" description="RecC C-terminal" evidence="11">
    <location>
        <begin position="778"/>
        <end position="988"/>
    </location>
</feature>
<evidence type="ECO:0000256" key="3">
    <source>
        <dbReference type="ARBA" id="ARBA00022763"/>
    </source>
</evidence>
<keyword evidence="9 10" id="KW-0234">DNA repair</keyword>
<dbReference type="Gene3D" id="3.40.50.10930">
    <property type="match status" value="1"/>
</dbReference>
<dbReference type="Gene3D" id="1.10.10.990">
    <property type="match status" value="1"/>
</dbReference>
<evidence type="ECO:0000256" key="1">
    <source>
        <dbReference type="ARBA" id="ARBA00022722"/>
    </source>
</evidence>
<dbReference type="SUPFAM" id="SSF52540">
    <property type="entry name" value="P-loop containing nucleoside triphosphate hydrolases"/>
    <property type="match status" value="2"/>
</dbReference>
<dbReference type="PIRSF" id="PIRSF000980">
    <property type="entry name" value="RecC"/>
    <property type="match status" value="1"/>
</dbReference>
<dbReference type="Pfam" id="PF04257">
    <property type="entry name" value="Exonuc_V_gamma"/>
    <property type="match status" value="1"/>
</dbReference>
<dbReference type="Gene3D" id="1.10.10.160">
    <property type="match status" value="1"/>
</dbReference>
<evidence type="ECO:0000256" key="6">
    <source>
        <dbReference type="ARBA" id="ARBA00022839"/>
    </source>
</evidence>
<dbReference type="AlphaFoldDB" id="A0A3B7N0P3"/>
<dbReference type="InterPro" id="IPR027417">
    <property type="entry name" value="P-loop_NTPase"/>
</dbReference>
<reference evidence="12 13" key="1">
    <citation type="submission" date="2018-09" db="EMBL/GenBank/DDBJ databases">
        <title>Genome sequencing of strain 6GH32-13.</title>
        <authorList>
            <person name="Weon H.-Y."/>
            <person name="Heo J."/>
            <person name="Kwon S.-W."/>
        </authorList>
    </citation>
    <scope>NUCLEOTIDE SEQUENCE [LARGE SCALE GENOMIC DNA]</scope>
    <source>
        <strain evidence="12 13">5GH32-13</strain>
    </source>
</reference>
<dbReference type="GO" id="GO:0000724">
    <property type="term" value="P:double-strand break repair via homologous recombination"/>
    <property type="evidence" value="ECO:0007669"/>
    <property type="project" value="UniProtKB-UniRule"/>
</dbReference>
<evidence type="ECO:0000313" key="13">
    <source>
        <dbReference type="Proteomes" id="UP000263900"/>
    </source>
</evidence>
<comment type="subunit">
    <text evidence="10">Heterotrimer of RecB, RecC and RecD. All subunits contribute to DNA-binding.</text>
</comment>
<dbReference type="InterPro" id="IPR041500">
    <property type="entry name" value="RecC_C"/>
</dbReference>
<keyword evidence="7 10" id="KW-0067">ATP-binding</keyword>
<keyword evidence="13" id="KW-1185">Reference proteome</keyword>
<dbReference type="InterPro" id="IPR006697">
    <property type="entry name" value="RecC"/>
</dbReference>
<gene>
    <name evidence="10 12" type="primary">recC</name>
    <name evidence="12" type="ORF">D3H65_28025</name>
</gene>
<proteinExistence type="inferred from homology"/>
<evidence type="ECO:0000259" key="11">
    <source>
        <dbReference type="Pfam" id="PF17946"/>
    </source>
</evidence>
<name>A0A3B7N0P3_9BACT</name>
<evidence type="ECO:0000313" key="12">
    <source>
        <dbReference type="EMBL" id="AXY77595.1"/>
    </source>
</evidence>
<evidence type="ECO:0000256" key="5">
    <source>
        <dbReference type="ARBA" id="ARBA00022806"/>
    </source>
</evidence>
<keyword evidence="3 10" id="KW-0227">DNA damage</keyword>
<comment type="function">
    <text evidence="10">A helicase/nuclease that prepares dsDNA breaks (DSB) for recombinational DNA repair. Binds to DSBs and unwinds DNA via a highly rapid and processive ATP-dependent bidirectional helicase activity. Unwinds dsDNA until it encounters a Chi (crossover hotspot instigator) sequence from the 3' direction. Cuts ssDNA a few nucleotides 3' to the Chi site. The properties and activities of the enzyme are changed at Chi. The Chi-altered holoenzyme produces a long 3'-ssDNA overhang and facilitates RecA-binding to the ssDNA for homologous DNA recombination and repair. Holoenzyme degrades any linearized DNA that is unable to undergo homologous recombination. In the holoenzyme this subunit recognizes the wild-type Chi sequence, and when added to isolated RecB increases its ATP-dependent helicase processivity.</text>
</comment>
<dbReference type="Gene3D" id="3.40.50.300">
    <property type="entry name" value="P-loop containing nucleotide triphosphate hydrolases"/>
    <property type="match status" value="2"/>
</dbReference>
<protein>
    <recommendedName>
        <fullName evidence="10">RecBCD enzyme subunit RecC</fullName>
    </recommendedName>
    <alternativeName>
        <fullName evidence="10">Exonuclease V subunit RecC</fullName>
        <shortName evidence="10">ExoV subunit RecC</shortName>
    </alternativeName>
    <alternativeName>
        <fullName evidence="10">Helicase/nuclease RecBCD subunit RecC</fullName>
    </alternativeName>
</protein>
<dbReference type="GO" id="GO:0009338">
    <property type="term" value="C:exodeoxyribonuclease V complex"/>
    <property type="evidence" value="ECO:0007669"/>
    <property type="project" value="InterPro"/>
</dbReference>
<comment type="similarity">
    <text evidence="10">Belongs to the RecC family.</text>
</comment>
<keyword evidence="1 10" id="KW-0540">Nuclease</keyword>
<dbReference type="RefSeq" id="WP_119053468.1">
    <property type="nucleotide sequence ID" value="NZ_CP032157.1"/>
</dbReference>
<dbReference type="InterPro" id="IPR011335">
    <property type="entry name" value="Restrct_endonuc-II-like"/>
</dbReference>
<evidence type="ECO:0000256" key="2">
    <source>
        <dbReference type="ARBA" id="ARBA00022741"/>
    </source>
</evidence>